<feature type="non-terminal residue" evidence="1">
    <location>
        <position position="34"/>
    </location>
</feature>
<gene>
    <name evidence="1" type="ORF">METZ01_LOCUS259751</name>
</gene>
<organism evidence="1">
    <name type="scientific">marine metagenome</name>
    <dbReference type="NCBI Taxonomy" id="408172"/>
    <lineage>
        <taxon>unclassified sequences</taxon>
        <taxon>metagenomes</taxon>
        <taxon>ecological metagenomes</taxon>
    </lineage>
</organism>
<dbReference type="AlphaFoldDB" id="A0A382J696"/>
<evidence type="ECO:0000313" key="1">
    <source>
        <dbReference type="EMBL" id="SVC06897.1"/>
    </source>
</evidence>
<reference evidence="1" key="1">
    <citation type="submission" date="2018-05" db="EMBL/GenBank/DDBJ databases">
        <authorList>
            <person name="Lanie J.A."/>
            <person name="Ng W.-L."/>
            <person name="Kazmierczak K.M."/>
            <person name="Andrzejewski T.M."/>
            <person name="Davidsen T.M."/>
            <person name="Wayne K.J."/>
            <person name="Tettelin H."/>
            <person name="Glass J.I."/>
            <person name="Rusch D."/>
            <person name="Podicherti R."/>
            <person name="Tsui H.-C.T."/>
            <person name="Winkler M.E."/>
        </authorList>
    </citation>
    <scope>NUCLEOTIDE SEQUENCE</scope>
</reference>
<dbReference type="EMBL" id="UINC01071745">
    <property type="protein sequence ID" value="SVC06897.1"/>
    <property type="molecule type" value="Genomic_DNA"/>
</dbReference>
<sequence>MVMESDEIKMNTSRWMPLTLQAGAMFHLSFGAIL</sequence>
<proteinExistence type="predicted"/>
<name>A0A382J696_9ZZZZ</name>
<protein>
    <submittedName>
        <fullName evidence="1">Uncharacterized protein</fullName>
    </submittedName>
</protein>
<accession>A0A382J696</accession>